<protein>
    <submittedName>
        <fullName evidence="1">Uncharacterized protein</fullName>
    </submittedName>
</protein>
<dbReference type="Proteomes" id="UP000182798">
    <property type="component" value="Unassembled WGS sequence"/>
</dbReference>
<comment type="caution">
    <text evidence="1">The sequence shown here is derived from an EMBL/GenBank/DDBJ whole genome shotgun (WGS) entry which is preliminary data.</text>
</comment>
<proteinExistence type="predicted"/>
<sequence length="153" mass="17938">MKALNENHIEKLSRKGIGIKEDSIGLTIELNPKGMAWILNFISELKHRNISLTLTLLKEISAYQKSKKWKELRCKITSIEAYDNSIYYSHVFYLNSTPPKMFFSCDPVKNINHFTFFHENTPFKIRNDLQIDMYFSKQESMKLKQGDLIIENG</sequence>
<name>A0A1J5UA18_9GAMM</name>
<evidence type="ECO:0000313" key="1">
    <source>
        <dbReference type="EMBL" id="OIR25209.1"/>
    </source>
</evidence>
<organism evidence="1 2">
    <name type="scientific">Bathymodiolus thermophilus thioautotrophic gill symbiont</name>
    <dbReference type="NCBI Taxonomy" id="2360"/>
    <lineage>
        <taxon>Bacteria</taxon>
        <taxon>Pseudomonadati</taxon>
        <taxon>Pseudomonadota</taxon>
        <taxon>Gammaproteobacteria</taxon>
        <taxon>sulfur-oxidizing symbionts</taxon>
    </lineage>
</organism>
<dbReference type="RefSeq" id="WP_071563734.1">
    <property type="nucleotide sequence ID" value="NZ_MIQH01000385.1"/>
</dbReference>
<gene>
    <name evidence="1" type="ORF">BGC33_05710</name>
</gene>
<reference evidence="2" key="1">
    <citation type="submission" date="2016-09" db="EMBL/GenBank/DDBJ databases">
        <title>Genome Sequence of Bathymodiolus thermophilus sulfur-oxidizing gill endosymbiont.</title>
        <authorList>
            <person name="Ponnudurai R."/>
            <person name="Kleiner M."/>
            <person name="Sayavedra L."/>
            <person name="Thuermer A."/>
            <person name="Felbeck H."/>
            <person name="Schlueter R."/>
            <person name="Schweder T."/>
            <person name="Markert S."/>
        </authorList>
    </citation>
    <scope>NUCLEOTIDE SEQUENCE [LARGE SCALE GENOMIC DNA]</scope>
    <source>
        <strain evidence="2">BAT/CrabSpa'14</strain>
    </source>
</reference>
<accession>A0A1J5UA18</accession>
<dbReference type="AlphaFoldDB" id="A0A1J5UA18"/>
<evidence type="ECO:0000313" key="2">
    <source>
        <dbReference type="Proteomes" id="UP000182798"/>
    </source>
</evidence>
<dbReference type="EMBL" id="MIQH01000385">
    <property type="protein sequence ID" value="OIR25209.1"/>
    <property type="molecule type" value="Genomic_DNA"/>
</dbReference>